<dbReference type="GO" id="GO:0008171">
    <property type="term" value="F:O-methyltransferase activity"/>
    <property type="evidence" value="ECO:0007669"/>
    <property type="project" value="InterPro"/>
</dbReference>
<dbReference type="Pfam" id="PF00891">
    <property type="entry name" value="Methyltransf_2"/>
    <property type="match status" value="1"/>
</dbReference>
<feature type="domain" description="O-methyltransferase dimerisation" evidence="6">
    <location>
        <begin position="20"/>
        <end position="91"/>
    </location>
</feature>
<dbReference type="InterPro" id="IPR036390">
    <property type="entry name" value="WH_DNA-bd_sf"/>
</dbReference>
<dbReference type="Pfam" id="PF08100">
    <property type="entry name" value="Dimerisation"/>
    <property type="match status" value="1"/>
</dbReference>
<evidence type="ECO:0000256" key="4">
    <source>
        <dbReference type="PIRSR" id="PIRSR005739-1"/>
    </source>
</evidence>
<sequence length="341" mass="36496">MAVSKSDDLPPHVKLIQMGRGFVVARIVYAAAKLGLADQLAPGPKSAAELAESMHVHAPSLHRLMRTLANLGILTERTEQRFALTELGEALKTGAAGSARSSVIFSGSPSSQRGWDNVVYSIETGKPGFEKAHGETFFDYLGHHPEDASLFSEMMVGIHSQEPAAVAAAYDFSVFETIIDVGGATGNMLAAVLSHHARPRGILFDRPHVVTDAPTLLDAKGVSDRVTIEAGDFFKSVPTGADAYILSHIIHDWDEDQCLTILGNVRKAMNPACRLLLVEMVLPLGDTPHPGKMLDMTMLVSMGGQERTEVEYGSLLTKAGFRLTRVVPTSSAASIVEAVVA</sequence>
<dbReference type="PANTHER" id="PTHR43712">
    <property type="entry name" value="PUTATIVE (AFU_ORTHOLOGUE AFUA_4G14580)-RELATED"/>
    <property type="match status" value="1"/>
</dbReference>
<evidence type="ECO:0000256" key="1">
    <source>
        <dbReference type="ARBA" id="ARBA00022603"/>
    </source>
</evidence>
<evidence type="ECO:0000256" key="2">
    <source>
        <dbReference type="ARBA" id="ARBA00022679"/>
    </source>
</evidence>
<organism evidence="7 8">
    <name type="scientific">Bradyrhizobium frederickii</name>
    <dbReference type="NCBI Taxonomy" id="2560054"/>
    <lineage>
        <taxon>Bacteria</taxon>
        <taxon>Pseudomonadati</taxon>
        <taxon>Pseudomonadota</taxon>
        <taxon>Alphaproteobacteria</taxon>
        <taxon>Hyphomicrobiales</taxon>
        <taxon>Nitrobacteraceae</taxon>
        <taxon>Bradyrhizobium</taxon>
    </lineage>
</organism>
<keyword evidence="1 7" id="KW-0489">Methyltransferase</keyword>
<dbReference type="Proteomes" id="UP000298225">
    <property type="component" value="Unassembled WGS sequence"/>
</dbReference>
<accession>A0A4Y9KNS2</accession>
<dbReference type="AlphaFoldDB" id="A0A4Y9KNS2"/>
<dbReference type="PANTHER" id="PTHR43712:SF2">
    <property type="entry name" value="O-METHYLTRANSFERASE CICE"/>
    <property type="match status" value="1"/>
</dbReference>
<keyword evidence="8" id="KW-1185">Reference proteome</keyword>
<feature type="domain" description="O-methyltransferase C-terminal" evidence="5">
    <location>
        <begin position="117"/>
        <end position="322"/>
    </location>
</feature>
<keyword evidence="2 7" id="KW-0808">Transferase</keyword>
<dbReference type="InterPro" id="IPR036388">
    <property type="entry name" value="WH-like_DNA-bd_sf"/>
</dbReference>
<dbReference type="InterPro" id="IPR001077">
    <property type="entry name" value="COMT_C"/>
</dbReference>
<gene>
    <name evidence="7" type="ORF">E4K66_38575</name>
</gene>
<proteinExistence type="predicted"/>
<reference evidence="7 8" key="1">
    <citation type="submission" date="2019-03" db="EMBL/GenBank/DDBJ databases">
        <title>Bradyrhizobium strains diversity isolated from Chamaecrista fasciculata.</title>
        <authorList>
            <person name="Urquiaga M.C.O."/>
            <person name="Hungria M."/>
            <person name="Delamuta J.R.M."/>
        </authorList>
    </citation>
    <scope>NUCLEOTIDE SEQUENCE [LARGE SCALE GENOMIC DNA]</scope>
    <source>
        <strain evidence="7 8">CNPSo 3424</strain>
    </source>
</reference>
<evidence type="ECO:0000313" key="8">
    <source>
        <dbReference type="Proteomes" id="UP000298225"/>
    </source>
</evidence>
<name>A0A4Y9KNS2_9BRAD</name>
<dbReference type="OrthoDB" id="9766840at2"/>
<dbReference type="RefSeq" id="WP_135171773.1">
    <property type="nucleotide sequence ID" value="NZ_SPQU01000061.1"/>
</dbReference>
<comment type="caution">
    <text evidence="7">The sequence shown here is derived from an EMBL/GenBank/DDBJ whole genome shotgun (WGS) entry which is preliminary data.</text>
</comment>
<dbReference type="InterPro" id="IPR016461">
    <property type="entry name" value="COMT-like"/>
</dbReference>
<dbReference type="SUPFAM" id="SSF53335">
    <property type="entry name" value="S-adenosyl-L-methionine-dependent methyltransferases"/>
    <property type="match status" value="1"/>
</dbReference>
<dbReference type="Gene3D" id="3.40.50.150">
    <property type="entry name" value="Vaccinia Virus protein VP39"/>
    <property type="match status" value="1"/>
</dbReference>
<dbReference type="PROSITE" id="PS51683">
    <property type="entry name" value="SAM_OMT_II"/>
    <property type="match status" value="1"/>
</dbReference>
<dbReference type="GO" id="GO:0046983">
    <property type="term" value="F:protein dimerization activity"/>
    <property type="evidence" value="ECO:0007669"/>
    <property type="project" value="InterPro"/>
</dbReference>
<dbReference type="PIRSF" id="PIRSF005739">
    <property type="entry name" value="O-mtase"/>
    <property type="match status" value="1"/>
</dbReference>
<dbReference type="InterPro" id="IPR029063">
    <property type="entry name" value="SAM-dependent_MTases_sf"/>
</dbReference>
<evidence type="ECO:0000259" key="5">
    <source>
        <dbReference type="Pfam" id="PF00891"/>
    </source>
</evidence>
<evidence type="ECO:0000259" key="6">
    <source>
        <dbReference type="Pfam" id="PF08100"/>
    </source>
</evidence>
<dbReference type="CDD" id="cd02440">
    <property type="entry name" value="AdoMet_MTases"/>
    <property type="match status" value="1"/>
</dbReference>
<dbReference type="InterPro" id="IPR012967">
    <property type="entry name" value="COMT_dimerisation"/>
</dbReference>
<feature type="active site" description="Proton acceptor" evidence="4">
    <location>
        <position position="251"/>
    </location>
</feature>
<evidence type="ECO:0000256" key="3">
    <source>
        <dbReference type="ARBA" id="ARBA00022691"/>
    </source>
</evidence>
<evidence type="ECO:0000313" key="7">
    <source>
        <dbReference type="EMBL" id="TFV29305.1"/>
    </source>
</evidence>
<dbReference type="SUPFAM" id="SSF46785">
    <property type="entry name" value="Winged helix' DNA-binding domain"/>
    <property type="match status" value="1"/>
</dbReference>
<dbReference type="GO" id="GO:0032259">
    <property type="term" value="P:methylation"/>
    <property type="evidence" value="ECO:0007669"/>
    <property type="project" value="UniProtKB-KW"/>
</dbReference>
<dbReference type="Gene3D" id="1.10.10.10">
    <property type="entry name" value="Winged helix-like DNA-binding domain superfamily/Winged helix DNA-binding domain"/>
    <property type="match status" value="1"/>
</dbReference>
<keyword evidence="3" id="KW-0949">S-adenosyl-L-methionine</keyword>
<protein>
    <submittedName>
        <fullName evidence="7">Methyltransferase</fullName>
    </submittedName>
</protein>
<dbReference type="EMBL" id="SPQU01000061">
    <property type="protein sequence ID" value="TFV29305.1"/>
    <property type="molecule type" value="Genomic_DNA"/>
</dbReference>